<dbReference type="GO" id="GO:0005886">
    <property type="term" value="C:plasma membrane"/>
    <property type="evidence" value="ECO:0007669"/>
    <property type="project" value="UniProtKB-SubCell"/>
</dbReference>
<feature type="transmembrane region" description="Helical" evidence="8">
    <location>
        <begin position="402"/>
        <end position="421"/>
    </location>
</feature>
<keyword evidence="6 8" id="KW-1133">Transmembrane helix</keyword>
<feature type="transmembrane region" description="Helical" evidence="8">
    <location>
        <begin position="12"/>
        <end position="35"/>
    </location>
</feature>
<feature type="transmembrane region" description="Helical" evidence="8">
    <location>
        <begin position="524"/>
        <end position="550"/>
    </location>
</feature>
<accession>A0A1R4IHY0</accession>
<keyword evidence="7 8" id="KW-0472">Membrane</keyword>
<keyword evidence="5 8" id="KW-0812">Transmembrane</keyword>
<evidence type="ECO:0000256" key="3">
    <source>
        <dbReference type="ARBA" id="ARBA00022448"/>
    </source>
</evidence>
<feature type="transmembrane region" description="Helical" evidence="8">
    <location>
        <begin position="252"/>
        <end position="269"/>
    </location>
</feature>
<sequence>MNPFRPELYPLGSIWLSVLVALLPLLVIFLGLGVLKWKAHVAGLAAVATALATAALGFKMPVGLAALSATEGFVFGLFPIVWIVLMAIWFYQITVVSGRFEDLRATFNLISDDPRVTALLVAFCFGGLLEALAGFGAPVAITGVMLLAVGFPKIKAAIAVMVANTAPVAFGAVAIPIITAGKVSGIPYEEIGAIAGRQTAVLALVVPFVLLWIVDGVKGLKQVWPAALSIGGAFAAAKWITSNYISVELTDVIASLVGMAAGVILMRFWKPKGTAEAQERLAAESAAEGGNIVLDRSVDDHISGNRIAMALLPYILVVAVFSIANLVAPLKRALTSTDVVVNWPGLHGHVLNGAGKVHSSTVYTFQWLSGAGTLLLLVGILTAIIYKVSFADALKEFTSTAYKLRFTVLTIGSVVALAYVMNLSGQTTTIGTWIAGAGSAFAFLSPVLGWIGVAVTGSDTSANALFCGLQATVGHETGLNPTLLATANTTGGVAGKLVSPQNIAIVATAVGLVGKESLILRKTIGYSLGLLALICLMVGLQSTPILSWMLP</sequence>
<dbReference type="PANTHER" id="PTHR30003:SF0">
    <property type="entry name" value="GLYCOLATE PERMEASE GLCA-RELATED"/>
    <property type="match status" value="1"/>
</dbReference>
<dbReference type="STRING" id="1255658.FM114_02025"/>
<feature type="transmembrane region" description="Helical" evidence="8">
    <location>
        <begin position="72"/>
        <end position="96"/>
    </location>
</feature>
<evidence type="ECO:0000256" key="1">
    <source>
        <dbReference type="ARBA" id="ARBA00004651"/>
    </source>
</evidence>
<gene>
    <name evidence="9" type="ORF">FM114_02025</name>
</gene>
<feature type="transmembrane region" description="Helical" evidence="8">
    <location>
        <begin position="191"/>
        <end position="214"/>
    </location>
</feature>
<feature type="transmembrane region" description="Helical" evidence="8">
    <location>
        <begin position="367"/>
        <end position="390"/>
    </location>
</feature>
<evidence type="ECO:0000313" key="10">
    <source>
        <dbReference type="Proteomes" id="UP000188342"/>
    </source>
</evidence>
<feature type="transmembrane region" description="Helical" evidence="8">
    <location>
        <begin position="433"/>
        <end position="455"/>
    </location>
</feature>
<dbReference type="RefSeq" id="WP_094763528.1">
    <property type="nucleotide sequence ID" value="NZ_FUKQ01000007.1"/>
</dbReference>
<feature type="transmembrane region" description="Helical" evidence="8">
    <location>
        <begin position="116"/>
        <end position="149"/>
    </location>
</feature>
<feature type="transmembrane region" description="Helical" evidence="8">
    <location>
        <begin position="307"/>
        <end position="328"/>
    </location>
</feature>
<dbReference type="NCBIfam" id="TIGR00795">
    <property type="entry name" value="lctP"/>
    <property type="match status" value="1"/>
</dbReference>
<feature type="transmembrane region" description="Helical" evidence="8">
    <location>
        <begin position="41"/>
        <end position="60"/>
    </location>
</feature>
<comment type="function">
    <text evidence="8">Uptake of L-lactate across the membrane. Can also transport D-lactate and glycolate.</text>
</comment>
<keyword evidence="4 8" id="KW-1003">Cell membrane</keyword>
<evidence type="ECO:0000256" key="6">
    <source>
        <dbReference type="ARBA" id="ARBA00022989"/>
    </source>
</evidence>
<keyword evidence="10" id="KW-1185">Reference proteome</keyword>
<reference evidence="9 10" key="1">
    <citation type="submission" date="2017-02" db="EMBL/GenBank/DDBJ databases">
        <authorList>
            <person name="Peterson S.W."/>
        </authorList>
    </citation>
    <scope>NUCLEOTIDE SEQUENCE [LARGE SCALE GENOMIC DNA]</scope>
    <source>
        <strain evidence="9 10">LSP_Lj1</strain>
    </source>
</reference>
<dbReference type="GO" id="GO:0015295">
    <property type="term" value="F:solute:proton symporter activity"/>
    <property type="evidence" value="ECO:0007669"/>
    <property type="project" value="TreeGrafter"/>
</dbReference>
<dbReference type="OrthoDB" id="9761056at2"/>
<proteinExistence type="inferred from homology"/>
<evidence type="ECO:0000256" key="8">
    <source>
        <dbReference type="RuleBase" id="RU365092"/>
    </source>
</evidence>
<feature type="transmembrane region" description="Helical" evidence="8">
    <location>
        <begin position="223"/>
        <end position="240"/>
    </location>
</feature>
<dbReference type="PANTHER" id="PTHR30003">
    <property type="entry name" value="L-LACTATE PERMEASE"/>
    <property type="match status" value="1"/>
</dbReference>
<evidence type="ECO:0000313" key="9">
    <source>
        <dbReference type="EMBL" id="SJN19522.1"/>
    </source>
</evidence>
<dbReference type="Pfam" id="PF02652">
    <property type="entry name" value="Lactate_perm"/>
    <property type="match status" value="1"/>
</dbReference>
<dbReference type="EMBL" id="FUKQ01000007">
    <property type="protein sequence ID" value="SJN19522.1"/>
    <property type="molecule type" value="Genomic_DNA"/>
</dbReference>
<comment type="similarity">
    <text evidence="2 8">Belongs to the lactate permease family.</text>
</comment>
<evidence type="ECO:0000256" key="7">
    <source>
        <dbReference type="ARBA" id="ARBA00023136"/>
    </source>
</evidence>
<comment type="subcellular location">
    <subcellularLocation>
        <location evidence="1 8">Cell membrane</location>
        <topology evidence="1 8">Multi-pass membrane protein</topology>
    </subcellularLocation>
</comment>
<keyword evidence="3 8" id="KW-0813">Transport</keyword>
<organism evidence="9 10">
    <name type="scientific">Luteococcus japonicus LSP_Lj1</name>
    <dbReference type="NCBI Taxonomy" id="1255658"/>
    <lineage>
        <taxon>Bacteria</taxon>
        <taxon>Bacillati</taxon>
        <taxon>Actinomycetota</taxon>
        <taxon>Actinomycetes</taxon>
        <taxon>Propionibacteriales</taxon>
        <taxon>Propionibacteriaceae</taxon>
        <taxon>Luteococcus</taxon>
    </lineage>
</organism>
<dbReference type="InterPro" id="IPR003804">
    <property type="entry name" value="Lactate_perm"/>
</dbReference>
<evidence type="ECO:0000256" key="2">
    <source>
        <dbReference type="ARBA" id="ARBA00010100"/>
    </source>
</evidence>
<dbReference type="PRINTS" id="PR00173">
    <property type="entry name" value="EDTRNSPORT"/>
</dbReference>
<feature type="transmembrane region" description="Helical" evidence="8">
    <location>
        <begin position="156"/>
        <end position="179"/>
    </location>
</feature>
<dbReference type="GO" id="GO:0015129">
    <property type="term" value="F:lactate transmembrane transporter activity"/>
    <property type="evidence" value="ECO:0007669"/>
    <property type="project" value="UniProtKB-UniRule"/>
</dbReference>
<dbReference type="Proteomes" id="UP000188342">
    <property type="component" value="Unassembled WGS sequence"/>
</dbReference>
<evidence type="ECO:0000256" key="4">
    <source>
        <dbReference type="ARBA" id="ARBA00022475"/>
    </source>
</evidence>
<name>A0A1R4IHY0_9ACTN</name>
<protein>
    <recommendedName>
        <fullName evidence="8">L-lactate permease</fullName>
    </recommendedName>
</protein>
<evidence type="ECO:0000256" key="5">
    <source>
        <dbReference type="ARBA" id="ARBA00022692"/>
    </source>
</evidence>
<dbReference type="AlphaFoldDB" id="A0A1R4IHY0"/>